<dbReference type="RefSeq" id="WP_135265105.1">
    <property type="nucleotide sequence ID" value="NZ_SMLM01000003.1"/>
</dbReference>
<sequence>MNQHEVSTPRRGLAALLLSTLFGRAAAQPAPPRSGRPARVGIVLLHGIGATGESMEPLAARWRREGWTVSTPDLPYGGPAAFSRDVATAEAIVSGELDKLRRAGAERLVLAGFSIGGFFAAHMAGRTPVDALVSIAPNGGSDMKKVDDQLARARELIARGRGQDRTLLYDAAVVGDERYELPNATPAAYVSWYDPAGVMNWRAVWGRLRPGTPVFLVVPTKDLANLRKVKRELWEGLPPHPANRLYEPRADHLGASMASADAAAAWLRETVESRA</sequence>
<comment type="caution">
    <text evidence="2">The sequence shown here is derived from an EMBL/GenBank/DDBJ whole genome shotgun (WGS) entry which is preliminary data.</text>
</comment>
<dbReference type="GO" id="GO:0016787">
    <property type="term" value="F:hydrolase activity"/>
    <property type="evidence" value="ECO:0007669"/>
    <property type="project" value="UniProtKB-KW"/>
</dbReference>
<keyword evidence="3" id="KW-1185">Reference proteome</keyword>
<dbReference type="Gene3D" id="3.40.50.1820">
    <property type="entry name" value="alpha/beta hydrolase"/>
    <property type="match status" value="1"/>
</dbReference>
<proteinExistence type="predicted"/>
<accession>A0A4Z0BN78</accession>
<gene>
    <name evidence="2" type="ORF">EZ313_20185</name>
</gene>
<dbReference type="AlphaFoldDB" id="A0A4Z0BN78"/>
<dbReference type="OrthoDB" id="5540900at2"/>
<evidence type="ECO:0000259" key="1">
    <source>
        <dbReference type="Pfam" id="PF00561"/>
    </source>
</evidence>
<feature type="domain" description="AB hydrolase-1" evidence="1">
    <location>
        <begin position="42"/>
        <end position="156"/>
    </location>
</feature>
<dbReference type="SUPFAM" id="SSF53474">
    <property type="entry name" value="alpha/beta-Hydrolases"/>
    <property type="match status" value="1"/>
</dbReference>
<organism evidence="2 3">
    <name type="scientific">Ramlibacter henchirensis</name>
    <dbReference type="NCBI Taxonomy" id="204072"/>
    <lineage>
        <taxon>Bacteria</taxon>
        <taxon>Pseudomonadati</taxon>
        <taxon>Pseudomonadota</taxon>
        <taxon>Betaproteobacteria</taxon>
        <taxon>Burkholderiales</taxon>
        <taxon>Comamonadaceae</taxon>
        <taxon>Ramlibacter</taxon>
    </lineage>
</organism>
<keyword evidence="2" id="KW-0378">Hydrolase</keyword>
<evidence type="ECO:0000313" key="3">
    <source>
        <dbReference type="Proteomes" id="UP000298180"/>
    </source>
</evidence>
<evidence type="ECO:0000313" key="2">
    <source>
        <dbReference type="EMBL" id="TFZ00767.1"/>
    </source>
</evidence>
<reference evidence="2 3" key="1">
    <citation type="submission" date="2019-03" db="EMBL/GenBank/DDBJ databases">
        <title>Ramlibacter henchirensis DSM 14656, whole genome shotgun sequence.</title>
        <authorList>
            <person name="Zhang X."/>
            <person name="Feng G."/>
            <person name="Zhu H."/>
        </authorList>
    </citation>
    <scope>NUCLEOTIDE SEQUENCE [LARGE SCALE GENOMIC DNA]</scope>
    <source>
        <strain evidence="2 3">DSM 14656</strain>
    </source>
</reference>
<protein>
    <submittedName>
        <fullName evidence="2">Alpha/beta hydrolase</fullName>
    </submittedName>
</protein>
<dbReference type="Proteomes" id="UP000298180">
    <property type="component" value="Unassembled WGS sequence"/>
</dbReference>
<name>A0A4Z0BN78_9BURK</name>
<dbReference type="InterPro" id="IPR029058">
    <property type="entry name" value="AB_hydrolase_fold"/>
</dbReference>
<dbReference type="Pfam" id="PF00561">
    <property type="entry name" value="Abhydrolase_1"/>
    <property type="match status" value="1"/>
</dbReference>
<dbReference type="InterPro" id="IPR000073">
    <property type="entry name" value="AB_hydrolase_1"/>
</dbReference>
<dbReference type="EMBL" id="SMLM01000003">
    <property type="protein sequence ID" value="TFZ00767.1"/>
    <property type="molecule type" value="Genomic_DNA"/>
</dbReference>